<sequence>MLEIPLNSTQLRNPNLFMINHDKKIATELSITEKQVSATVALLDEGATVPFISRYRKEVTGTLDEVQVTTIRDRVQQLRDLDKRREAILKSLTDMGKLTPELEKAINEAETMVLLEDIYLPYRPKRKTRATTAREKGLQPLADLLLEQKRIDVELEATKFIDEEKGVKSLEEALGGARDIIAEFISENAEVRTQMRSLFIEKGIFQSKVVEGKEDAGIKYKDYFDWSESVKTAPSHRVLAMRRGEKEEILWLDLKPEEDEAIELLEKAFVVGNNPSADQVKQAITDGYKRLLKPSMETEVRLFTKKNADEEAIRVFAENARQLLLGAPLGQKRTMAIDPGFRTGCKVVCLDEQGQLLEYTAIFPHTGAGQAKEAEKTTKHLFERYNIEAIAIGNGTAGRETEVFVRNLNLPNVAIMMVNESGASIYSASEVAREEFPDKDVTVRGAVSIGRRLMDPLAELVKIDPKSIGVGQYQHDVDQNKLQTSLDDTVMSCVNAVGVELNTASKQILAYVSGLGPQLAQNIVEYRNQNGAFKRRDQLKKVPRLGDKAFEQAAGFLRIHHAENPLDTSAVHPERYPLVEQMASDLKCSVKELMSDDKLRKSIPLLKYTSDTVGLPTLNDIMAELAKPGRDPREQFEAFSFTDGVNAITDLKVGMKLPGIVTNITNFGAFVDIGVHQDGLVHLSQITNRFIKDANEVLKVHQKVEVTVTDVDVNRKRIALSMKDGDKSTAPAERRTDDRRPQNNNNNRPANNNRKPEPQHETDIAIKLAALKDKFR</sequence>
<dbReference type="SUPFAM" id="SSF53098">
    <property type="entry name" value="Ribonuclease H-like"/>
    <property type="match status" value="1"/>
</dbReference>
<evidence type="ECO:0000313" key="3">
    <source>
        <dbReference type="EMBL" id="TWI99433.1"/>
    </source>
</evidence>
<dbReference type="AlphaFoldDB" id="A0A562U130"/>
<dbReference type="FunFam" id="1.10.150.310:FF:000001">
    <property type="entry name" value="RNA-binding transcriptional accessory protein"/>
    <property type="match status" value="1"/>
</dbReference>
<feature type="compositionally biased region" description="Low complexity" evidence="1">
    <location>
        <begin position="742"/>
        <end position="753"/>
    </location>
</feature>
<dbReference type="InterPro" id="IPR055179">
    <property type="entry name" value="Tex-like_central_region"/>
</dbReference>
<feature type="compositionally biased region" description="Basic and acidic residues" evidence="1">
    <location>
        <begin position="754"/>
        <end position="764"/>
    </location>
</feature>
<name>A0A562U130_9SPHI</name>
<dbReference type="SUPFAM" id="SSF47781">
    <property type="entry name" value="RuvA domain 2-like"/>
    <property type="match status" value="2"/>
</dbReference>
<accession>A0A562U130</accession>
<dbReference type="InterPro" id="IPR032639">
    <property type="entry name" value="Tex_YqgF"/>
</dbReference>
<dbReference type="InterPro" id="IPR006641">
    <property type="entry name" value="YqgF/RNaseH-like_dom"/>
</dbReference>
<feature type="compositionally biased region" description="Basic and acidic residues" evidence="1">
    <location>
        <begin position="723"/>
        <end position="741"/>
    </location>
</feature>
<dbReference type="Proteomes" id="UP000317010">
    <property type="component" value="Unassembled WGS sequence"/>
</dbReference>
<dbReference type="InterPro" id="IPR003029">
    <property type="entry name" value="S1_domain"/>
</dbReference>
<dbReference type="InterPro" id="IPR012340">
    <property type="entry name" value="NA-bd_OB-fold"/>
</dbReference>
<dbReference type="InterPro" id="IPR023323">
    <property type="entry name" value="Tex-like_dom_sf"/>
</dbReference>
<reference evidence="3 4" key="1">
    <citation type="submission" date="2019-07" db="EMBL/GenBank/DDBJ databases">
        <title>Genomic Encyclopedia of Archaeal and Bacterial Type Strains, Phase II (KMG-II): from individual species to whole genera.</title>
        <authorList>
            <person name="Goeker M."/>
        </authorList>
    </citation>
    <scope>NUCLEOTIDE SEQUENCE [LARGE SCALE GENOMIC DNA]</scope>
    <source>
        <strain evidence="3 4">ATCC BAA-1854</strain>
    </source>
</reference>
<dbReference type="GO" id="GO:0003729">
    <property type="term" value="F:mRNA binding"/>
    <property type="evidence" value="ECO:0007669"/>
    <property type="project" value="UniProtKB-ARBA"/>
</dbReference>
<dbReference type="GO" id="GO:0003735">
    <property type="term" value="F:structural constituent of ribosome"/>
    <property type="evidence" value="ECO:0007669"/>
    <property type="project" value="TreeGrafter"/>
</dbReference>
<dbReference type="InterPro" id="IPR050437">
    <property type="entry name" value="Ribos_protein_bS1-like"/>
</dbReference>
<dbReference type="Pfam" id="PF00575">
    <property type="entry name" value="S1"/>
    <property type="match status" value="1"/>
</dbReference>
<feature type="region of interest" description="Disordered" evidence="1">
    <location>
        <begin position="722"/>
        <end position="764"/>
    </location>
</feature>
<dbReference type="InterPro" id="IPR037027">
    <property type="entry name" value="YqgF/RNaseH-like_dom_sf"/>
</dbReference>
<dbReference type="InterPro" id="IPR023319">
    <property type="entry name" value="Tex-like_HTH_dom_sf"/>
</dbReference>
<dbReference type="Pfam" id="PF12836">
    <property type="entry name" value="HHH_3"/>
    <property type="match status" value="1"/>
</dbReference>
<dbReference type="GO" id="GO:0006139">
    <property type="term" value="P:nucleobase-containing compound metabolic process"/>
    <property type="evidence" value="ECO:0007669"/>
    <property type="project" value="InterPro"/>
</dbReference>
<dbReference type="Gene3D" id="1.10.10.650">
    <property type="entry name" value="RuvA domain 2-like"/>
    <property type="match status" value="1"/>
</dbReference>
<dbReference type="SUPFAM" id="SSF50249">
    <property type="entry name" value="Nucleic acid-binding proteins"/>
    <property type="match status" value="1"/>
</dbReference>
<dbReference type="Gene3D" id="2.40.50.140">
    <property type="entry name" value="Nucleic acid-binding proteins"/>
    <property type="match status" value="1"/>
</dbReference>
<dbReference type="InterPro" id="IPR041692">
    <property type="entry name" value="HHH_9"/>
</dbReference>
<dbReference type="InterPro" id="IPR018974">
    <property type="entry name" value="Tex-like_N"/>
</dbReference>
<proteinExistence type="predicted"/>
<dbReference type="InterPro" id="IPR012337">
    <property type="entry name" value="RNaseH-like_sf"/>
</dbReference>
<dbReference type="Gene3D" id="1.10.150.310">
    <property type="entry name" value="Tex RuvX-like domain-like"/>
    <property type="match status" value="1"/>
</dbReference>
<dbReference type="CDD" id="cd05685">
    <property type="entry name" value="S1_Tex"/>
    <property type="match status" value="1"/>
</dbReference>
<evidence type="ECO:0000259" key="2">
    <source>
        <dbReference type="PROSITE" id="PS50126"/>
    </source>
</evidence>
<organism evidence="3 4">
    <name type="scientific">Mucilaginibacter frigoritolerans</name>
    <dbReference type="NCBI Taxonomy" id="652788"/>
    <lineage>
        <taxon>Bacteria</taxon>
        <taxon>Pseudomonadati</taxon>
        <taxon>Bacteroidota</taxon>
        <taxon>Sphingobacteriia</taxon>
        <taxon>Sphingobacteriales</taxon>
        <taxon>Sphingobacteriaceae</taxon>
        <taxon>Mucilaginibacter</taxon>
    </lineage>
</organism>
<dbReference type="FunFam" id="3.30.420.140:FF:000001">
    <property type="entry name" value="RNA-binding transcriptional accessory protein"/>
    <property type="match status" value="1"/>
</dbReference>
<dbReference type="Pfam" id="PF22706">
    <property type="entry name" value="Tex_central_region"/>
    <property type="match status" value="1"/>
</dbReference>
<dbReference type="Pfam" id="PF09371">
    <property type="entry name" value="Tex_N"/>
    <property type="match status" value="1"/>
</dbReference>
<dbReference type="SMART" id="SM00732">
    <property type="entry name" value="YqgFc"/>
    <property type="match status" value="1"/>
</dbReference>
<keyword evidence="4" id="KW-1185">Reference proteome</keyword>
<dbReference type="PANTHER" id="PTHR10724">
    <property type="entry name" value="30S RIBOSOMAL PROTEIN S1"/>
    <property type="match status" value="1"/>
</dbReference>
<dbReference type="FunFam" id="1.10.10.650:FF:000001">
    <property type="entry name" value="S1 RNA-binding domain 1"/>
    <property type="match status" value="1"/>
</dbReference>
<comment type="caution">
    <text evidence="3">The sequence shown here is derived from an EMBL/GenBank/DDBJ whole genome shotgun (WGS) entry which is preliminary data.</text>
</comment>
<dbReference type="EMBL" id="VLLI01000007">
    <property type="protein sequence ID" value="TWI99433.1"/>
    <property type="molecule type" value="Genomic_DNA"/>
</dbReference>
<dbReference type="GO" id="GO:0006412">
    <property type="term" value="P:translation"/>
    <property type="evidence" value="ECO:0007669"/>
    <property type="project" value="TreeGrafter"/>
</dbReference>
<evidence type="ECO:0000313" key="4">
    <source>
        <dbReference type="Proteomes" id="UP000317010"/>
    </source>
</evidence>
<dbReference type="GO" id="GO:0005737">
    <property type="term" value="C:cytoplasm"/>
    <property type="evidence" value="ECO:0007669"/>
    <property type="project" value="UniProtKB-ARBA"/>
</dbReference>
<dbReference type="PANTHER" id="PTHR10724:SF10">
    <property type="entry name" value="S1 RNA-BINDING DOMAIN-CONTAINING PROTEIN 1"/>
    <property type="match status" value="1"/>
</dbReference>
<feature type="domain" description="S1 motif" evidence="2">
    <location>
        <begin position="654"/>
        <end position="723"/>
    </location>
</feature>
<dbReference type="SUPFAM" id="SSF158832">
    <property type="entry name" value="Tex N-terminal region-like"/>
    <property type="match status" value="1"/>
</dbReference>
<protein>
    <recommendedName>
        <fullName evidence="2">S1 motif domain-containing protein</fullName>
    </recommendedName>
</protein>
<dbReference type="FunFam" id="2.40.50.140:FF:000051">
    <property type="entry name" value="RNA-binding transcriptional accessory protein"/>
    <property type="match status" value="1"/>
</dbReference>
<dbReference type="InterPro" id="IPR044146">
    <property type="entry name" value="S1_Tex"/>
</dbReference>
<dbReference type="Gene3D" id="3.30.420.140">
    <property type="entry name" value="YqgF/RNase H-like domain"/>
    <property type="match status" value="1"/>
</dbReference>
<dbReference type="Pfam" id="PF16921">
    <property type="entry name" value="Tex_YqgF"/>
    <property type="match status" value="1"/>
</dbReference>
<gene>
    <name evidence="3" type="ORF">JN11_02750</name>
</gene>
<dbReference type="Gene3D" id="1.10.3500.10">
    <property type="entry name" value="Tex N-terminal region-like"/>
    <property type="match status" value="1"/>
</dbReference>
<dbReference type="InterPro" id="IPR010994">
    <property type="entry name" value="RuvA_2-like"/>
</dbReference>
<dbReference type="Pfam" id="PF17674">
    <property type="entry name" value="HHH_9"/>
    <property type="match status" value="1"/>
</dbReference>
<evidence type="ECO:0000256" key="1">
    <source>
        <dbReference type="SAM" id="MobiDB-lite"/>
    </source>
</evidence>
<dbReference type="PROSITE" id="PS50126">
    <property type="entry name" value="S1"/>
    <property type="match status" value="1"/>
</dbReference>
<dbReference type="SMART" id="SM00316">
    <property type="entry name" value="S1"/>
    <property type="match status" value="1"/>
</dbReference>